<organism evidence="2 3">
    <name type="scientific">Vanilla planifolia</name>
    <name type="common">Vanilla</name>
    <dbReference type="NCBI Taxonomy" id="51239"/>
    <lineage>
        <taxon>Eukaryota</taxon>
        <taxon>Viridiplantae</taxon>
        <taxon>Streptophyta</taxon>
        <taxon>Embryophyta</taxon>
        <taxon>Tracheophyta</taxon>
        <taxon>Spermatophyta</taxon>
        <taxon>Magnoliopsida</taxon>
        <taxon>Liliopsida</taxon>
        <taxon>Asparagales</taxon>
        <taxon>Orchidaceae</taxon>
        <taxon>Vanilloideae</taxon>
        <taxon>Vanilleae</taxon>
        <taxon>Vanilla</taxon>
    </lineage>
</organism>
<evidence type="ECO:0000256" key="1">
    <source>
        <dbReference type="SAM" id="MobiDB-lite"/>
    </source>
</evidence>
<dbReference type="PROSITE" id="PS51257">
    <property type="entry name" value="PROKAR_LIPOPROTEIN"/>
    <property type="match status" value="1"/>
</dbReference>
<dbReference type="AlphaFoldDB" id="A0A835S7G5"/>
<evidence type="ECO:0000313" key="3">
    <source>
        <dbReference type="Proteomes" id="UP000639772"/>
    </source>
</evidence>
<dbReference type="EMBL" id="JADCNM010000001">
    <property type="protein sequence ID" value="KAG0501241.1"/>
    <property type="molecule type" value="Genomic_DNA"/>
</dbReference>
<comment type="caution">
    <text evidence="2">The sequence shown here is derived from an EMBL/GenBank/DDBJ whole genome shotgun (WGS) entry which is preliminary data.</text>
</comment>
<feature type="compositionally biased region" description="Basic residues" evidence="1">
    <location>
        <begin position="119"/>
        <end position="129"/>
    </location>
</feature>
<feature type="region of interest" description="Disordered" evidence="1">
    <location>
        <begin position="156"/>
        <end position="176"/>
    </location>
</feature>
<accession>A0A835S7G5</accession>
<name>A0A835S7G5_VANPL</name>
<reference evidence="2 3" key="1">
    <citation type="journal article" date="2020" name="Nat. Food">
        <title>A phased Vanilla planifolia genome enables genetic improvement of flavour and production.</title>
        <authorList>
            <person name="Hasing T."/>
            <person name="Tang H."/>
            <person name="Brym M."/>
            <person name="Khazi F."/>
            <person name="Huang T."/>
            <person name="Chambers A.H."/>
        </authorList>
    </citation>
    <scope>NUCLEOTIDE SEQUENCE [LARGE SCALE GENOMIC DNA]</scope>
    <source>
        <tissue evidence="2">Leaf</tissue>
    </source>
</reference>
<gene>
    <name evidence="2" type="ORF">HPP92_001313</name>
</gene>
<feature type="compositionally biased region" description="Basic and acidic residues" evidence="1">
    <location>
        <begin position="93"/>
        <end position="102"/>
    </location>
</feature>
<feature type="region of interest" description="Disordered" evidence="1">
    <location>
        <begin position="78"/>
        <end position="143"/>
    </location>
</feature>
<evidence type="ECO:0000313" key="2">
    <source>
        <dbReference type="EMBL" id="KAG0501241.1"/>
    </source>
</evidence>
<dbReference type="Proteomes" id="UP000639772">
    <property type="component" value="Chromosome 1"/>
</dbReference>
<proteinExistence type="predicted"/>
<protein>
    <submittedName>
        <fullName evidence="2">Uncharacterized protein</fullName>
    </submittedName>
</protein>
<sequence>MFKKKSNKEIPNYPIFSYLLSLACLCTAHVLSFALFFPSGIHHPPLGAQPQLEFTQPLSVVPLTQINCKQQKLSRRKLPEEGGYPTPFMVGDSHGRQEEVIKKRQHKTAAARERPPPARLRHSSVHRARPTQMPSPAARSPSQVAALIWPRSAARGSTSCGAASACSFAGETTHRR</sequence>
<feature type="compositionally biased region" description="Low complexity" evidence="1">
    <location>
        <begin position="156"/>
        <end position="167"/>
    </location>
</feature>